<evidence type="ECO:0000313" key="3">
    <source>
        <dbReference type="Proteomes" id="UP000053240"/>
    </source>
</evidence>
<dbReference type="EMBL" id="KQ460735">
    <property type="protein sequence ID" value="KPJ12636.1"/>
    <property type="molecule type" value="Genomic_DNA"/>
</dbReference>
<dbReference type="InterPro" id="IPR043504">
    <property type="entry name" value="Peptidase_S1_PA_chymotrypsin"/>
</dbReference>
<dbReference type="InterPro" id="IPR001314">
    <property type="entry name" value="Peptidase_S1A"/>
</dbReference>
<name>A0A0N1IDJ3_PAPMA</name>
<sequence length="543" mass="60610">MKQLLFHLSKALDKIKTNCSRPLATSGNCETHTTLNKEKGDIFFLETCYLDRHESMNYNCIIDGTESTRPCKDFEVEGTVIQPTCKEPNYYTPLELPYMVCRRGQWSTLPTCVPECGTLTPKGAPLVLGGETAKFGDVPWHAGIYHKNFENGTHDQICGGSLISNSVILSAAHCFWDEREKQTSLPDECTEWRNVLRQMVKKGGDPQEYGTESTRPCKDFEVEGTVIQPTCKEPNYYTPLELPYMVCRRGQWSTLPTCVPECGTLTPKGAPLVLGGETAKFGDVPWHAGIYHKNFENGTHVQICGGSLISNSVILSAAHCFWDEREKRLHSVKWYAVAVGKLHRDWDNPDDEPFAQKSDVKKIVISNNYLGIDLNYRDDIAIVIVSGPFQYQTYVRPVCLDFRHDFAESQLQPGVVGKVLRRRVGASRQVSKEHDKICAGDKDGIVLCRGDSGGGLAFPETVFNTVRFYIRGIASTSIVLCRGDSGGGLAFPETVFNTVRFYIRGIASTSPPSTDNKLCNIHSFTAFTAISTYQNLIKTHWLT</sequence>
<dbReference type="SUPFAM" id="SSF50494">
    <property type="entry name" value="Trypsin-like serine proteases"/>
    <property type="match status" value="2"/>
</dbReference>
<dbReference type="Pfam" id="PF00089">
    <property type="entry name" value="Trypsin"/>
    <property type="match status" value="2"/>
</dbReference>
<dbReference type="Proteomes" id="UP000053240">
    <property type="component" value="Unassembled WGS sequence"/>
</dbReference>
<evidence type="ECO:0000259" key="1">
    <source>
        <dbReference type="PROSITE" id="PS50240"/>
    </source>
</evidence>
<dbReference type="PANTHER" id="PTHR24260:SF136">
    <property type="entry name" value="GH08193P-RELATED"/>
    <property type="match status" value="1"/>
</dbReference>
<gene>
    <name evidence="2" type="ORF">RR48_02175</name>
</gene>
<dbReference type="InterPro" id="IPR018114">
    <property type="entry name" value="TRYPSIN_HIS"/>
</dbReference>
<dbReference type="GO" id="GO:0004252">
    <property type="term" value="F:serine-type endopeptidase activity"/>
    <property type="evidence" value="ECO:0007669"/>
    <property type="project" value="InterPro"/>
</dbReference>
<dbReference type="SMART" id="SM00020">
    <property type="entry name" value="Tryp_SPc"/>
    <property type="match status" value="1"/>
</dbReference>
<dbReference type="PRINTS" id="PR00722">
    <property type="entry name" value="CHYMOTRYPSIN"/>
</dbReference>
<accession>A0A0N1IDJ3</accession>
<keyword evidence="3" id="KW-1185">Reference proteome</keyword>
<dbReference type="InterPro" id="IPR051333">
    <property type="entry name" value="CLIP_Serine_Protease"/>
</dbReference>
<protein>
    <submittedName>
        <fullName evidence="2">Complement C1s-B subcomponent</fullName>
    </submittedName>
</protein>
<dbReference type="PROSITE" id="PS50240">
    <property type="entry name" value="TRYPSIN_DOM"/>
    <property type="match status" value="1"/>
</dbReference>
<dbReference type="InterPro" id="IPR009003">
    <property type="entry name" value="Peptidase_S1_PA"/>
</dbReference>
<evidence type="ECO:0000313" key="2">
    <source>
        <dbReference type="EMBL" id="KPJ12636.1"/>
    </source>
</evidence>
<dbReference type="FunCoup" id="A0A0N1IDJ3">
    <property type="interactions" value="59"/>
</dbReference>
<dbReference type="InterPro" id="IPR001254">
    <property type="entry name" value="Trypsin_dom"/>
</dbReference>
<dbReference type="Gene3D" id="2.40.10.10">
    <property type="entry name" value="Trypsin-like serine proteases"/>
    <property type="match status" value="3"/>
</dbReference>
<dbReference type="InParanoid" id="A0A0N1IDJ3"/>
<dbReference type="PANTHER" id="PTHR24260">
    <property type="match status" value="1"/>
</dbReference>
<proteinExistence type="predicted"/>
<reference evidence="2 3" key="1">
    <citation type="journal article" date="2015" name="Nat. Commun.">
        <title>Outbred genome sequencing and CRISPR/Cas9 gene editing in butterflies.</title>
        <authorList>
            <person name="Li X."/>
            <person name="Fan D."/>
            <person name="Zhang W."/>
            <person name="Liu G."/>
            <person name="Zhang L."/>
            <person name="Zhao L."/>
            <person name="Fang X."/>
            <person name="Chen L."/>
            <person name="Dong Y."/>
            <person name="Chen Y."/>
            <person name="Ding Y."/>
            <person name="Zhao R."/>
            <person name="Feng M."/>
            <person name="Zhu Y."/>
            <person name="Feng Y."/>
            <person name="Jiang X."/>
            <person name="Zhu D."/>
            <person name="Xiang H."/>
            <person name="Feng X."/>
            <person name="Li S."/>
            <person name="Wang J."/>
            <person name="Zhang G."/>
            <person name="Kronforst M.R."/>
            <person name="Wang W."/>
        </authorList>
    </citation>
    <scope>NUCLEOTIDE SEQUENCE [LARGE SCALE GENOMIC DNA]</scope>
    <source>
        <strain evidence="2">Ya'a_city_454_Pm</strain>
        <tissue evidence="2">Whole body</tissue>
    </source>
</reference>
<dbReference type="PROSITE" id="PS00134">
    <property type="entry name" value="TRYPSIN_HIS"/>
    <property type="match status" value="1"/>
</dbReference>
<feature type="domain" description="Peptidase S1" evidence="1">
    <location>
        <begin position="273"/>
        <end position="543"/>
    </location>
</feature>
<organism evidence="2 3">
    <name type="scientific">Papilio machaon</name>
    <name type="common">Old World swallowtail butterfly</name>
    <dbReference type="NCBI Taxonomy" id="76193"/>
    <lineage>
        <taxon>Eukaryota</taxon>
        <taxon>Metazoa</taxon>
        <taxon>Ecdysozoa</taxon>
        <taxon>Arthropoda</taxon>
        <taxon>Hexapoda</taxon>
        <taxon>Insecta</taxon>
        <taxon>Pterygota</taxon>
        <taxon>Neoptera</taxon>
        <taxon>Endopterygota</taxon>
        <taxon>Lepidoptera</taxon>
        <taxon>Glossata</taxon>
        <taxon>Ditrysia</taxon>
        <taxon>Papilionoidea</taxon>
        <taxon>Papilionidae</taxon>
        <taxon>Papilioninae</taxon>
        <taxon>Papilio</taxon>
    </lineage>
</organism>
<dbReference type="GO" id="GO:0006508">
    <property type="term" value="P:proteolysis"/>
    <property type="evidence" value="ECO:0007669"/>
    <property type="project" value="InterPro"/>
</dbReference>
<dbReference type="AlphaFoldDB" id="A0A0N1IDJ3"/>